<evidence type="ECO:0000313" key="3">
    <source>
        <dbReference type="Proteomes" id="UP001524499"/>
    </source>
</evidence>
<keyword evidence="1" id="KW-0175">Coiled coil</keyword>
<protein>
    <recommendedName>
        <fullName evidence="4">DNA repair protein</fullName>
    </recommendedName>
</protein>
<dbReference type="EMBL" id="JANIBJ010000007">
    <property type="protein sequence ID" value="MCQ8103520.1"/>
    <property type="molecule type" value="Genomic_DNA"/>
</dbReference>
<comment type="caution">
    <text evidence="2">The sequence shown here is derived from an EMBL/GenBank/DDBJ whole genome shotgun (WGS) entry which is preliminary data.</text>
</comment>
<sequence>MPVISRKVSAIALVHVLAVAVAMLPAESRAVPRDAGANNGAVLKLQAMVKSLTAERDAAKTEAAAMAGELEQLKKDKAAALAAKDSLGSELAARKNSADAVRNRLESTESRLRDVSDRYTQTSNAKAALENDLAALQAKQRETEQQLQSCGQHNVKLLRSAQELLERYQNKGRFAGLLQDEPLLQFHSVEVQNIAQEYQDQISAGEFAAKTSSEAR</sequence>
<name>A0ABT1TDJ8_9GAMM</name>
<reference evidence="2 3" key="1">
    <citation type="submission" date="2022-07" db="EMBL/GenBank/DDBJ databases">
        <title>Methylomonas rivi sp. nov., Methylomonas rosea sp. nov., Methylomonas aureus sp. nov. and Methylomonas subterranea sp. nov., four novel methanotrophs isolated from a freshwater creek and the deep terrestrial subsurface.</title>
        <authorList>
            <person name="Abin C."/>
            <person name="Sankaranarayanan K."/>
            <person name="Garner C."/>
            <person name="Sindelar R."/>
            <person name="Kotary K."/>
            <person name="Garner R."/>
            <person name="Barclay S."/>
            <person name="Lawson P."/>
            <person name="Krumholz L."/>
        </authorList>
    </citation>
    <scope>NUCLEOTIDE SEQUENCE [LARGE SCALE GENOMIC DNA]</scope>
    <source>
        <strain evidence="2 3">SURF-2</strain>
    </source>
</reference>
<evidence type="ECO:0000313" key="2">
    <source>
        <dbReference type="EMBL" id="MCQ8103520.1"/>
    </source>
</evidence>
<feature type="coiled-coil region" evidence="1">
    <location>
        <begin position="42"/>
        <end position="146"/>
    </location>
</feature>
<dbReference type="Proteomes" id="UP001524499">
    <property type="component" value="Unassembled WGS sequence"/>
</dbReference>
<dbReference type="RefSeq" id="WP_256601225.1">
    <property type="nucleotide sequence ID" value="NZ_JANIBJ010000007.1"/>
</dbReference>
<keyword evidence="3" id="KW-1185">Reference proteome</keyword>
<evidence type="ECO:0008006" key="4">
    <source>
        <dbReference type="Google" id="ProtNLM"/>
    </source>
</evidence>
<proteinExistence type="predicted"/>
<gene>
    <name evidence="2" type="ORF">NP590_05325</name>
</gene>
<evidence type="ECO:0000256" key="1">
    <source>
        <dbReference type="SAM" id="Coils"/>
    </source>
</evidence>
<organism evidence="2 3">
    <name type="scientific">Methylomonas subterranea</name>
    <dbReference type="NCBI Taxonomy" id="2952225"/>
    <lineage>
        <taxon>Bacteria</taxon>
        <taxon>Pseudomonadati</taxon>
        <taxon>Pseudomonadota</taxon>
        <taxon>Gammaproteobacteria</taxon>
        <taxon>Methylococcales</taxon>
        <taxon>Methylococcaceae</taxon>
        <taxon>Methylomonas</taxon>
    </lineage>
</organism>
<dbReference type="Gene3D" id="1.10.287.1490">
    <property type="match status" value="1"/>
</dbReference>
<accession>A0ABT1TDJ8</accession>